<dbReference type="RefSeq" id="WP_034526960.1">
    <property type="nucleotide sequence ID" value="NZ_BBJM01000008.1"/>
</dbReference>
<sequence length="96" mass="11278">MSYKVVFSKKETKQLRKLDKNTAKIIVEWIGKNLQGSINPYFHGKALSAELTGLWRYRVLNYRLICSIDDDVVTIDIVLIGHRKDIYQIAKKYFEK</sequence>
<dbReference type="InterPro" id="IPR035093">
    <property type="entry name" value="RelE/ParE_toxin_dom_sf"/>
</dbReference>
<comment type="similarity">
    <text evidence="1">Belongs to the RelE toxin family.</text>
</comment>
<reference evidence="3" key="1">
    <citation type="journal article" date="2014" name="Genome Announc.">
        <title>Draft Genome Sequence of Lactobacillus oryzae Strain SG293T.</title>
        <authorList>
            <person name="Tanizawa Y."/>
            <person name="Fujisawa T."/>
            <person name="Mochizuki T."/>
            <person name="Kaminuma E."/>
            <person name="Nakamura Y."/>
            <person name="Tohno M."/>
        </authorList>
    </citation>
    <scope>NUCLEOTIDE SEQUENCE [LARGE SCALE GENOMIC DNA]</scope>
    <source>
        <strain evidence="3">SG293</strain>
    </source>
</reference>
<keyword evidence="2" id="KW-1277">Toxin-antitoxin system</keyword>
<dbReference type="Gene3D" id="3.30.2310.20">
    <property type="entry name" value="RelE-like"/>
    <property type="match status" value="1"/>
</dbReference>
<dbReference type="NCBIfam" id="TIGR02385">
    <property type="entry name" value="RelE_StbE"/>
    <property type="match status" value="1"/>
</dbReference>
<evidence type="ECO:0000256" key="1">
    <source>
        <dbReference type="ARBA" id="ARBA00006226"/>
    </source>
</evidence>
<dbReference type="Proteomes" id="UP000028700">
    <property type="component" value="Unassembled WGS sequence"/>
</dbReference>
<name>A0A081BHM6_9LACO</name>
<gene>
    <name evidence="3" type="ORF">LOSG293_080300</name>
</gene>
<dbReference type="PANTHER" id="PTHR35601:SF1">
    <property type="entry name" value="TOXIN RELE"/>
    <property type="match status" value="1"/>
</dbReference>
<dbReference type="InterPro" id="IPR007712">
    <property type="entry name" value="RelE/ParE_toxin"/>
</dbReference>
<dbReference type="PANTHER" id="PTHR35601">
    <property type="entry name" value="TOXIN RELE"/>
    <property type="match status" value="1"/>
</dbReference>
<dbReference type="OrthoDB" id="9805098at2"/>
<dbReference type="SUPFAM" id="SSF143011">
    <property type="entry name" value="RelE-like"/>
    <property type="match status" value="1"/>
</dbReference>
<keyword evidence="4" id="KW-1185">Reference proteome</keyword>
<evidence type="ECO:0000313" key="4">
    <source>
        <dbReference type="Proteomes" id="UP000028700"/>
    </source>
</evidence>
<evidence type="ECO:0000313" key="3">
    <source>
        <dbReference type="EMBL" id="GAK47544.1"/>
    </source>
</evidence>
<comment type="caution">
    <text evidence="3">The sequence shown here is derived from an EMBL/GenBank/DDBJ whole genome shotgun (WGS) entry which is preliminary data.</text>
</comment>
<evidence type="ECO:0000256" key="2">
    <source>
        <dbReference type="ARBA" id="ARBA00022649"/>
    </source>
</evidence>
<dbReference type="AlphaFoldDB" id="A0A081BHM6"/>
<organism evidence="3 4">
    <name type="scientific">Secundilactobacillus oryzae JCM 18671</name>
    <dbReference type="NCBI Taxonomy" id="1291743"/>
    <lineage>
        <taxon>Bacteria</taxon>
        <taxon>Bacillati</taxon>
        <taxon>Bacillota</taxon>
        <taxon>Bacilli</taxon>
        <taxon>Lactobacillales</taxon>
        <taxon>Lactobacillaceae</taxon>
        <taxon>Secundilactobacillus</taxon>
    </lineage>
</organism>
<dbReference type="Pfam" id="PF05016">
    <property type="entry name" value="ParE_toxin"/>
    <property type="match status" value="1"/>
</dbReference>
<dbReference type="EMBL" id="BBJM01000008">
    <property type="protein sequence ID" value="GAK47544.1"/>
    <property type="molecule type" value="Genomic_DNA"/>
</dbReference>
<dbReference type="STRING" id="1291743.LOSG293_080300"/>
<dbReference type="eggNOG" id="COG2026">
    <property type="taxonomic scope" value="Bacteria"/>
</dbReference>
<accession>A0A081BHM6</accession>
<protein>
    <submittedName>
        <fullName evidence="3">Plasmid stabilization system protein</fullName>
    </submittedName>
</protein>
<proteinExistence type="inferred from homology"/>